<evidence type="ECO:0000259" key="1">
    <source>
        <dbReference type="Pfam" id="PF23074"/>
    </source>
</evidence>
<gene>
    <name evidence="3" type="ORF">SCAR479_02126</name>
</gene>
<reference evidence="3 4" key="1">
    <citation type="submission" date="2024-02" db="EMBL/GenBank/DDBJ databases">
        <title>First draft genome assembly of two strains of Seiridium cardinale.</title>
        <authorList>
            <person name="Emiliani G."/>
            <person name="Scali E."/>
        </authorList>
    </citation>
    <scope>NUCLEOTIDE SEQUENCE [LARGE SCALE GENOMIC DNA]</scope>
    <source>
        <strain evidence="3 4">BM-138-000479</strain>
    </source>
</reference>
<sequence>MEVVQNNLGSNLINGCCHEAERAERVAQGLEGLRLALSEKLHPHLSGLIEEIYNTCRNLRDLTDQSQVYMARVSVVTEYLNVILPCLAKTLIDIDAYYSDRTQSRERRWKLMYHEMTNELPGTTLPARFIMYNQFLNLLRLLLTKSPNFDLNALESLRNRILQLREARNISPPSPIERPSIMWRDSLDYWEEETNSHWAESIFTRPLPSRTKLEKPKNSISQAFGPFERLGQPAISPDVKILIKRSFNNDRLSVTFFLQSHDEAPFVLIRTVQNGQPWVCLHGAHELCISRHDSATLNFTRWSRTDARSKLWASLKFITWEEMVLFYCTFVCLKTRSIRLVDVHPMEYVLRKEEKLFQATINDDGYTHSLAVYQDSFTGRHRLHATVCEHEMRGCPVWTTFLPPVSSKSRPSWLSRKSRHRVWVHDTQPYVFCDTYRANSQRKGRFGAYELFFVNDQAAGRFMEVFDLGSSVGAIESDKATAGKK</sequence>
<dbReference type="Proteomes" id="UP001465668">
    <property type="component" value="Unassembled WGS sequence"/>
</dbReference>
<protein>
    <submittedName>
        <fullName evidence="3">Uncharacterized protein</fullName>
    </submittedName>
</protein>
<accession>A0ABR2Y4C6</accession>
<keyword evidence="4" id="KW-1185">Reference proteome</keyword>
<evidence type="ECO:0000313" key="3">
    <source>
        <dbReference type="EMBL" id="KAK9780940.1"/>
    </source>
</evidence>
<name>A0ABR2Y4C6_9PEZI</name>
<dbReference type="InterPro" id="IPR057081">
    <property type="entry name" value="PH_N"/>
</dbReference>
<comment type="caution">
    <text evidence="3">The sequence shown here is derived from an EMBL/GenBank/DDBJ whole genome shotgun (WGS) entry which is preliminary data.</text>
</comment>
<proteinExistence type="predicted"/>
<organism evidence="3 4">
    <name type="scientific">Seiridium cardinale</name>
    <dbReference type="NCBI Taxonomy" id="138064"/>
    <lineage>
        <taxon>Eukaryota</taxon>
        <taxon>Fungi</taxon>
        <taxon>Dikarya</taxon>
        <taxon>Ascomycota</taxon>
        <taxon>Pezizomycotina</taxon>
        <taxon>Sordariomycetes</taxon>
        <taxon>Xylariomycetidae</taxon>
        <taxon>Amphisphaeriales</taxon>
        <taxon>Sporocadaceae</taxon>
        <taxon>Seiridium</taxon>
    </lineage>
</organism>
<feature type="domain" description="PH" evidence="2">
    <location>
        <begin position="354"/>
        <end position="467"/>
    </location>
</feature>
<feature type="domain" description="PH" evidence="1">
    <location>
        <begin position="235"/>
        <end position="348"/>
    </location>
</feature>
<dbReference type="InterPro" id="IPR057082">
    <property type="entry name" value="PH_C"/>
</dbReference>
<dbReference type="EMBL" id="JARVKM010000005">
    <property type="protein sequence ID" value="KAK9780940.1"/>
    <property type="molecule type" value="Genomic_DNA"/>
</dbReference>
<dbReference type="Pfam" id="PF23076">
    <property type="entry name" value="PH_FT_C"/>
    <property type="match status" value="1"/>
</dbReference>
<dbReference type="Pfam" id="PF23074">
    <property type="entry name" value="PH_FT_N"/>
    <property type="match status" value="1"/>
</dbReference>
<evidence type="ECO:0000259" key="2">
    <source>
        <dbReference type="Pfam" id="PF23076"/>
    </source>
</evidence>
<evidence type="ECO:0000313" key="4">
    <source>
        <dbReference type="Proteomes" id="UP001465668"/>
    </source>
</evidence>